<dbReference type="AlphaFoldDB" id="A0A3S2NNF7"/>
<evidence type="ECO:0000256" key="3">
    <source>
        <dbReference type="ARBA" id="ARBA00022692"/>
    </source>
</evidence>
<dbReference type="Pfam" id="PF04505">
    <property type="entry name" value="CD225"/>
    <property type="match status" value="1"/>
</dbReference>
<keyword evidence="9" id="KW-1185">Reference proteome</keyword>
<evidence type="ECO:0000256" key="7">
    <source>
        <dbReference type="SAM" id="Phobius"/>
    </source>
</evidence>
<keyword evidence="3 7" id="KW-0812">Transmembrane</keyword>
<feature type="transmembrane region" description="Helical" evidence="7">
    <location>
        <begin position="140"/>
        <end position="162"/>
    </location>
</feature>
<evidence type="ECO:0000313" key="9">
    <source>
        <dbReference type="Proteomes" id="UP000283210"/>
    </source>
</evidence>
<reference evidence="8 9" key="2">
    <citation type="submission" date="2019-01" db="EMBL/GenBank/DDBJ databases">
        <title>A chromosome length genome reference of the Java medaka (oryzias javanicus).</title>
        <authorList>
            <person name="Herpin A."/>
            <person name="Takehana Y."/>
            <person name="Naruse K."/>
            <person name="Ansai S."/>
            <person name="Kawaguchi M."/>
        </authorList>
    </citation>
    <scope>NUCLEOTIDE SEQUENCE [LARGE SCALE GENOMIC DNA]</scope>
    <source>
        <strain evidence="8">RS831</strain>
        <tissue evidence="8">Whole body</tissue>
    </source>
</reference>
<dbReference type="InterPro" id="IPR051423">
    <property type="entry name" value="CD225/Dispanin"/>
</dbReference>
<comment type="similarity">
    <text evidence="2">Belongs to the CD225/Dispanin family.</text>
</comment>
<dbReference type="PANTHER" id="PTHR14948:SF46">
    <property type="entry name" value="DISPANIN SUBFAMILY A MEMBER 2B-LIKE-RELATED"/>
    <property type="match status" value="1"/>
</dbReference>
<name>A0A3S2NNF7_ORYJA</name>
<keyword evidence="4 7" id="KW-1133">Transmembrane helix</keyword>
<comment type="subcellular location">
    <subcellularLocation>
        <location evidence="1">Membrane</location>
    </subcellularLocation>
</comment>
<feature type="transmembrane region" description="Helical" evidence="7">
    <location>
        <begin position="93"/>
        <end position="119"/>
    </location>
</feature>
<dbReference type="OrthoDB" id="6083617at2759"/>
<evidence type="ECO:0000256" key="2">
    <source>
        <dbReference type="ARBA" id="ARBA00006843"/>
    </source>
</evidence>
<feature type="region of interest" description="Disordered" evidence="6">
    <location>
        <begin position="1"/>
        <end position="40"/>
    </location>
</feature>
<accession>A0A3S2NNF7</accession>
<keyword evidence="5 7" id="KW-0472">Membrane</keyword>
<dbReference type="EMBL" id="ML136766">
    <property type="protein sequence ID" value="RVE55406.1"/>
    <property type="molecule type" value="Genomic_DNA"/>
</dbReference>
<feature type="compositionally biased region" description="Pro residues" evidence="6">
    <location>
        <begin position="24"/>
        <end position="40"/>
    </location>
</feature>
<dbReference type="InterPro" id="IPR007593">
    <property type="entry name" value="CD225/Dispanin_fam"/>
</dbReference>
<evidence type="ECO:0000256" key="5">
    <source>
        <dbReference type="ARBA" id="ARBA00023136"/>
    </source>
</evidence>
<sequence>MDFKSASAPPEEWGEEKIPLVHNPLPPPYQETPHQGPPPQEQAFGYPAQYAGAGYNQQPAFMNQQHPAQPAVVTVQPTVYLAQAPLENPVRDYMGYSIFTMLCCCLPLGIAALIYSINARDANFRGDRVNAERNSRTAAILNRMAAGIGLLFITWTIVRFFFVFH</sequence>
<protein>
    <submittedName>
        <fullName evidence="8">Uncharacterized protein</fullName>
    </submittedName>
</protein>
<dbReference type="Proteomes" id="UP000283210">
    <property type="component" value="Unassembled WGS sequence"/>
</dbReference>
<reference evidence="8 9" key="1">
    <citation type="submission" date="2018-11" db="EMBL/GenBank/DDBJ databases">
        <authorList>
            <person name="Lopez-Roques C."/>
            <person name="Donnadieu C."/>
            <person name="Bouchez O."/>
            <person name="Klopp C."/>
            <person name="Cabau C."/>
            <person name="Zahm M."/>
        </authorList>
    </citation>
    <scope>NUCLEOTIDE SEQUENCE [LARGE SCALE GENOMIC DNA]</scope>
    <source>
        <strain evidence="8">RS831</strain>
        <tissue evidence="8">Whole body</tissue>
    </source>
</reference>
<evidence type="ECO:0000313" key="8">
    <source>
        <dbReference type="EMBL" id="RVE55406.1"/>
    </source>
</evidence>
<proteinExistence type="inferred from homology"/>
<organism evidence="8 9">
    <name type="scientific">Oryzias javanicus</name>
    <name type="common">Javanese ricefish</name>
    <name type="synonym">Aplocheilus javanicus</name>
    <dbReference type="NCBI Taxonomy" id="123683"/>
    <lineage>
        <taxon>Eukaryota</taxon>
        <taxon>Metazoa</taxon>
        <taxon>Chordata</taxon>
        <taxon>Craniata</taxon>
        <taxon>Vertebrata</taxon>
        <taxon>Euteleostomi</taxon>
        <taxon>Actinopterygii</taxon>
        <taxon>Neopterygii</taxon>
        <taxon>Teleostei</taxon>
        <taxon>Neoteleostei</taxon>
        <taxon>Acanthomorphata</taxon>
        <taxon>Ovalentaria</taxon>
        <taxon>Atherinomorphae</taxon>
        <taxon>Beloniformes</taxon>
        <taxon>Adrianichthyidae</taxon>
        <taxon>Oryziinae</taxon>
        <taxon>Oryzias</taxon>
    </lineage>
</organism>
<evidence type="ECO:0000256" key="1">
    <source>
        <dbReference type="ARBA" id="ARBA00004370"/>
    </source>
</evidence>
<evidence type="ECO:0000256" key="6">
    <source>
        <dbReference type="SAM" id="MobiDB-lite"/>
    </source>
</evidence>
<dbReference type="GO" id="GO:0016020">
    <property type="term" value="C:membrane"/>
    <property type="evidence" value="ECO:0007669"/>
    <property type="project" value="UniProtKB-SubCell"/>
</dbReference>
<evidence type="ECO:0000256" key="4">
    <source>
        <dbReference type="ARBA" id="ARBA00022989"/>
    </source>
</evidence>
<gene>
    <name evidence="8" type="ORF">OJAV_G00236670</name>
</gene>
<dbReference type="PANTHER" id="PTHR14948">
    <property type="entry name" value="NG5"/>
    <property type="match status" value="1"/>
</dbReference>